<dbReference type="Proteomes" id="UP000237000">
    <property type="component" value="Unassembled WGS sequence"/>
</dbReference>
<evidence type="ECO:0000313" key="1">
    <source>
        <dbReference type="EMBL" id="PON98726.1"/>
    </source>
</evidence>
<gene>
    <name evidence="1" type="ORF">TorRG33x02_053410</name>
</gene>
<protein>
    <submittedName>
        <fullName evidence="1">Uncharacterized protein</fullName>
    </submittedName>
</protein>
<comment type="caution">
    <text evidence="1">The sequence shown here is derived from an EMBL/GenBank/DDBJ whole genome shotgun (WGS) entry which is preliminary data.</text>
</comment>
<organism evidence="1 2">
    <name type="scientific">Trema orientale</name>
    <name type="common">Charcoal tree</name>
    <name type="synonym">Celtis orientalis</name>
    <dbReference type="NCBI Taxonomy" id="63057"/>
    <lineage>
        <taxon>Eukaryota</taxon>
        <taxon>Viridiplantae</taxon>
        <taxon>Streptophyta</taxon>
        <taxon>Embryophyta</taxon>
        <taxon>Tracheophyta</taxon>
        <taxon>Spermatophyta</taxon>
        <taxon>Magnoliopsida</taxon>
        <taxon>eudicotyledons</taxon>
        <taxon>Gunneridae</taxon>
        <taxon>Pentapetalae</taxon>
        <taxon>rosids</taxon>
        <taxon>fabids</taxon>
        <taxon>Rosales</taxon>
        <taxon>Cannabaceae</taxon>
        <taxon>Trema</taxon>
    </lineage>
</organism>
<sequence>MYILDYDEGSLFKQYSLHVVYLAFWTTPPEAIQTVYSCLIFPAWNGCIRNEGLNPKRVCWSKFVFDPLDSWLPCCQLSGFSSNKRDLRAVYYPVSGKHHKNVIYTLLTLFLYSRPYGSARHDMTRHDTTLGSSIAQARHEQYHDSCMAIKHMRHVRVEDQTLGRAVVDDYKRSWLLRHVYKVI</sequence>
<dbReference type="AlphaFoldDB" id="A0A2P5FLS8"/>
<keyword evidence="2" id="KW-1185">Reference proteome</keyword>
<evidence type="ECO:0000313" key="2">
    <source>
        <dbReference type="Proteomes" id="UP000237000"/>
    </source>
</evidence>
<proteinExistence type="predicted"/>
<dbReference type="EMBL" id="JXTC01000022">
    <property type="protein sequence ID" value="PON98726.1"/>
    <property type="molecule type" value="Genomic_DNA"/>
</dbReference>
<accession>A0A2P5FLS8</accession>
<name>A0A2P5FLS8_TREOI</name>
<reference evidence="2" key="1">
    <citation type="submission" date="2016-06" db="EMBL/GenBank/DDBJ databases">
        <title>Parallel loss of symbiosis genes in relatives of nitrogen-fixing non-legume Parasponia.</title>
        <authorList>
            <person name="Van Velzen R."/>
            <person name="Holmer R."/>
            <person name="Bu F."/>
            <person name="Rutten L."/>
            <person name="Van Zeijl A."/>
            <person name="Liu W."/>
            <person name="Santuari L."/>
            <person name="Cao Q."/>
            <person name="Sharma T."/>
            <person name="Shen D."/>
            <person name="Roswanjaya Y."/>
            <person name="Wardhani T."/>
            <person name="Kalhor M.S."/>
            <person name="Jansen J."/>
            <person name="Van den Hoogen J."/>
            <person name="Gungor B."/>
            <person name="Hartog M."/>
            <person name="Hontelez J."/>
            <person name="Verver J."/>
            <person name="Yang W.-C."/>
            <person name="Schijlen E."/>
            <person name="Repin R."/>
            <person name="Schilthuizen M."/>
            <person name="Schranz E."/>
            <person name="Heidstra R."/>
            <person name="Miyata K."/>
            <person name="Fedorova E."/>
            <person name="Kohlen W."/>
            <person name="Bisseling T."/>
            <person name="Smit S."/>
            <person name="Geurts R."/>
        </authorList>
    </citation>
    <scope>NUCLEOTIDE SEQUENCE [LARGE SCALE GENOMIC DNA]</scope>
    <source>
        <strain evidence="2">cv. RG33-2</strain>
    </source>
</reference>
<dbReference type="InParanoid" id="A0A2P5FLS8"/>